<evidence type="ECO:0000313" key="2">
    <source>
        <dbReference type="EMBL" id="TRY67411.1"/>
    </source>
</evidence>
<gene>
    <name evidence="2" type="ORF">TCAL_15807</name>
</gene>
<accession>A0A553NPN4</accession>
<dbReference type="STRING" id="6832.A0A553NPN4"/>
<organism evidence="2 3">
    <name type="scientific">Tigriopus californicus</name>
    <name type="common">Marine copepod</name>
    <dbReference type="NCBI Taxonomy" id="6832"/>
    <lineage>
        <taxon>Eukaryota</taxon>
        <taxon>Metazoa</taxon>
        <taxon>Ecdysozoa</taxon>
        <taxon>Arthropoda</taxon>
        <taxon>Crustacea</taxon>
        <taxon>Multicrustacea</taxon>
        <taxon>Hexanauplia</taxon>
        <taxon>Copepoda</taxon>
        <taxon>Harpacticoida</taxon>
        <taxon>Harpacticidae</taxon>
        <taxon>Tigriopus</taxon>
    </lineage>
</organism>
<sequence length="1089" mass="123100">MVSGGMAAPAWSSTGRLGTTSPTPSSDSSTSGDSDGMVTPPWVGGCPEREAAPCALECQLLGGDDHPLWLRPHSLDLDDFTRFLRAARSPGGLNADLDLAQHYPRVAHWFQGLRSASEAQATAVLEHLVKLLGQAPGPEAALDATWAAVMAATCVDVDPPQHSPDVTPFPAGWTFIPRSNRWDFDRILLYAFRRLAKVPGFQPDLELKPGLSCLSWLQSLVRHLLVQHDPLPQTADLAEFFGVLTRIHPQALEPNSGALGAWFIYNNEGLDAHGLIRDILNAARQTRQVPKFVSKLIIAMLEHRAILKFPASQPLVLDELNAVIPKLPFGQILDIGRTFNYHYEHDMPALAAPEEPVHQALDDLMASFFKHIPVLDHQVPRPVLDKVVKMVHHTAKVMADFSLRCDHGLYRTPLAVVSLAVHLAHYREIPFPSLITAQNAEYVESRFSHQYPFLAQQMYSLVPGTKPRMGPKSWPFPATCSNVLRPLVRGNFRLLLDFEDPNHPELLKAISKSFGFLAQSLFADVSNPNLDYHYFKVPLTVMKELDLRNLHPTMKSLAFIVNYLLAATSCYHEATISTIVNLRLICDVFTTPFDGFNQADGFALLWECSKFKMLGLELETPIWDNFARIVKLYISRIHLYAVKFPGTLGLIKKCWASVHSEGDYRQHRVFAIFMDEIAKPILHGDATHPEKVGICRDLFEEGKDKLFELLKVALKERQNTLLLQIASTLLGVHAKLNDTSIHRQDKSKILNIILRWSLADQQTPMPTRLLTTLFKNLTFYRDIFPSQLDKNVFRKLALMQVNVWSEGFCVCKKEAFPHFAEIAQCYFENVPAEDCILKDLTSNASCCYTMKFWRCFLRARKSKGVTDLGRPILEDHLLNLYKKALAWSPQREVIQHLVFLYEDISKADEPMVGSHLEANFLHLVGNSHYTEKFSSYWLEINQVLSNFVQRRYFRVVQPRIPMFMVAIDNLIKGVRIQNGREDKSLGDAETNTAYRACELDRTLSLLRNHKDDLTRVVVHLMPSLLNTLSQVISHVPTKKALNLAIYHVLDLCDEHSVNFLMGNLGPDLIELGRQVVQDHKTFHRYKGTV</sequence>
<comment type="caution">
    <text evidence="2">The sequence shown here is derived from an EMBL/GenBank/DDBJ whole genome shotgun (WGS) entry which is preliminary data.</text>
</comment>
<name>A0A553NPN4_TIGCA</name>
<dbReference type="AlphaFoldDB" id="A0A553NPN4"/>
<dbReference type="Proteomes" id="UP000318571">
    <property type="component" value="Chromosome 4"/>
</dbReference>
<proteinExistence type="predicted"/>
<reference evidence="2 3" key="1">
    <citation type="journal article" date="2018" name="Nat. Ecol. Evol.">
        <title>Genomic signatures of mitonuclear coevolution across populations of Tigriopus californicus.</title>
        <authorList>
            <person name="Barreto F.S."/>
            <person name="Watson E.T."/>
            <person name="Lima T.G."/>
            <person name="Willett C.S."/>
            <person name="Edmands S."/>
            <person name="Li W."/>
            <person name="Burton R.S."/>
        </authorList>
    </citation>
    <scope>NUCLEOTIDE SEQUENCE [LARGE SCALE GENOMIC DNA]</scope>
    <source>
        <strain evidence="2 3">San Diego</strain>
    </source>
</reference>
<feature type="compositionally biased region" description="Low complexity" evidence="1">
    <location>
        <begin position="18"/>
        <end position="36"/>
    </location>
</feature>
<evidence type="ECO:0000256" key="1">
    <source>
        <dbReference type="SAM" id="MobiDB-lite"/>
    </source>
</evidence>
<protein>
    <submittedName>
        <fullName evidence="2">Uncharacterized protein</fullName>
    </submittedName>
</protein>
<dbReference type="EMBL" id="VCGU01000011">
    <property type="protein sequence ID" value="TRY67411.1"/>
    <property type="molecule type" value="Genomic_DNA"/>
</dbReference>
<evidence type="ECO:0000313" key="3">
    <source>
        <dbReference type="Proteomes" id="UP000318571"/>
    </source>
</evidence>
<keyword evidence="3" id="KW-1185">Reference proteome</keyword>
<feature type="region of interest" description="Disordered" evidence="1">
    <location>
        <begin position="1"/>
        <end position="44"/>
    </location>
</feature>